<proteinExistence type="inferred from homology"/>
<dbReference type="InterPro" id="IPR017853">
    <property type="entry name" value="GH"/>
</dbReference>
<keyword evidence="4 6" id="KW-0378">Hydrolase</keyword>
<dbReference type="SUPFAM" id="SSF52279">
    <property type="entry name" value="Beta-D-glucan exohydrolase, C-terminal domain"/>
    <property type="match status" value="1"/>
</dbReference>
<organism evidence="9 10">
    <name type="scientific">Motilibacter deserti</name>
    <dbReference type="NCBI Taxonomy" id="2714956"/>
    <lineage>
        <taxon>Bacteria</taxon>
        <taxon>Bacillati</taxon>
        <taxon>Actinomycetota</taxon>
        <taxon>Actinomycetes</taxon>
        <taxon>Motilibacterales</taxon>
        <taxon>Motilibacteraceae</taxon>
        <taxon>Motilibacter</taxon>
    </lineage>
</organism>
<dbReference type="SUPFAM" id="SSF51445">
    <property type="entry name" value="(Trans)glycosidases"/>
    <property type="match status" value="1"/>
</dbReference>
<dbReference type="InterPro" id="IPR019800">
    <property type="entry name" value="Glyco_hydro_3_AS"/>
</dbReference>
<sequence length="548" mass="56313">MSIEDKVGQLFVLHVYGEQAEAVSAADAAANQAYVGVPTPAEAVAKFRPGGVIYFAWANNTKNPQQIARLSNGIQRAAAATPSGVPVMVSVDQEHGIVARIDKPATQFPGAMALAAGRSTVNAVAAGAVAGAELRAMGVQQDYAPVADVNVNPANPVIGVRSFGSDPTLAATLTAAQVVGYQSAGESATAKHFPGHGDTATDSHTGLPVITHTRAELDRIDLPPFRAAIRAGVDSIMTAHIVVPALDPSGDPATLSRPILTGVLRERLGFKGVVVTDSLDMAGVRQKYGDDRVPVLALKAGADVLLNPPVPQAAYDGVLAAVRSGEVSEQRLDQSVRRILELKARRGLVAAPYVDEGRVARVVGTRLNEAVAQRVADASVTLLKDAADVLPVRPGRSLLVTGYDSGGSVAGVAARITARGVAADALGAGTSPTQAQVDAAAAAARTHDVTVVLTSNASTSPRQQALVTALQATGKPVVQVALRNPYDIAAFPAVPTALLTYSSKDVSLDALARVLTGSLQPKGRLPVAIPAANGSTLFDYGSGIRSTR</sequence>
<accession>A0ABX0GPG2</accession>
<evidence type="ECO:0000256" key="3">
    <source>
        <dbReference type="ARBA" id="ARBA00012663"/>
    </source>
</evidence>
<evidence type="ECO:0000256" key="1">
    <source>
        <dbReference type="ARBA" id="ARBA00001231"/>
    </source>
</evidence>
<dbReference type="Pfam" id="PF00933">
    <property type="entry name" value="Glyco_hydro_3"/>
    <property type="match status" value="1"/>
</dbReference>
<dbReference type="Gene3D" id="3.40.50.1700">
    <property type="entry name" value="Glycoside hydrolase family 3 C-terminal domain"/>
    <property type="match status" value="1"/>
</dbReference>
<evidence type="ECO:0000256" key="4">
    <source>
        <dbReference type="ARBA" id="ARBA00022801"/>
    </source>
</evidence>
<dbReference type="PROSITE" id="PS00775">
    <property type="entry name" value="GLYCOSYL_HYDROL_F3"/>
    <property type="match status" value="1"/>
</dbReference>
<dbReference type="GO" id="GO:0016787">
    <property type="term" value="F:hydrolase activity"/>
    <property type="evidence" value="ECO:0007669"/>
    <property type="project" value="UniProtKB-KW"/>
</dbReference>
<name>A0ABX0GPG2_9ACTN</name>
<gene>
    <name evidence="9" type="ORF">G9H71_02930</name>
</gene>
<dbReference type="InterPro" id="IPR002772">
    <property type="entry name" value="Glyco_hydro_3_C"/>
</dbReference>
<protein>
    <recommendedName>
        <fullName evidence="3">beta-N-acetylhexosaminidase</fullName>
        <ecNumber evidence="3">3.2.1.52</ecNumber>
    </recommendedName>
</protein>
<dbReference type="InterPro" id="IPR036962">
    <property type="entry name" value="Glyco_hydro_3_N_sf"/>
</dbReference>
<dbReference type="Pfam" id="PF01915">
    <property type="entry name" value="Glyco_hydro_3_C"/>
    <property type="match status" value="1"/>
</dbReference>
<evidence type="ECO:0000313" key="10">
    <source>
        <dbReference type="Proteomes" id="UP000800981"/>
    </source>
</evidence>
<comment type="caution">
    <text evidence="9">The sequence shown here is derived from an EMBL/GenBank/DDBJ whole genome shotgun (WGS) entry which is preliminary data.</text>
</comment>
<dbReference type="PANTHER" id="PTHR30480">
    <property type="entry name" value="BETA-HEXOSAMINIDASE-RELATED"/>
    <property type="match status" value="1"/>
</dbReference>
<evidence type="ECO:0000256" key="2">
    <source>
        <dbReference type="ARBA" id="ARBA00005336"/>
    </source>
</evidence>
<evidence type="ECO:0000259" key="7">
    <source>
        <dbReference type="Pfam" id="PF00933"/>
    </source>
</evidence>
<evidence type="ECO:0000313" key="9">
    <source>
        <dbReference type="EMBL" id="NHC12733.1"/>
    </source>
</evidence>
<evidence type="ECO:0000259" key="8">
    <source>
        <dbReference type="Pfam" id="PF01915"/>
    </source>
</evidence>
<comment type="similarity">
    <text evidence="2 6">Belongs to the glycosyl hydrolase 3 family.</text>
</comment>
<dbReference type="Gene3D" id="3.20.20.300">
    <property type="entry name" value="Glycoside hydrolase, family 3, N-terminal domain"/>
    <property type="match status" value="1"/>
</dbReference>
<feature type="domain" description="Glycoside hydrolase family 3 C-terminal" evidence="8">
    <location>
        <begin position="380"/>
        <end position="536"/>
    </location>
</feature>
<keyword evidence="10" id="KW-1185">Reference proteome</keyword>
<reference evidence="9 10" key="1">
    <citation type="submission" date="2020-03" db="EMBL/GenBank/DDBJ databases">
        <title>Two novel Motilibacter sp.</title>
        <authorList>
            <person name="Liu S."/>
        </authorList>
    </citation>
    <scope>NUCLEOTIDE SEQUENCE [LARGE SCALE GENOMIC DNA]</scope>
    <source>
        <strain evidence="9 10">E257</strain>
    </source>
</reference>
<evidence type="ECO:0000256" key="5">
    <source>
        <dbReference type="ARBA" id="ARBA00023295"/>
    </source>
</evidence>
<dbReference type="InterPro" id="IPR001764">
    <property type="entry name" value="Glyco_hydro_3_N"/>
</dbReference>
<dbReference type="EMBL" id="JAANNP010000001">
    <property type="protein sequence ID" value="NHC12733.1"/>
    <property type="molecule type" value="Genomic_DNA"/>
</dbReference>
<dbReference type="Proteomes" id="UP000800981">
    <property type="component" value="Unassembled WGS sequence"/>
</dbReference>
<comment type="catalytic activity">
    <reaction evidence="1">
        <text>Hydrolysis of terminal non-reducing N-acetyl-D-hexosamine residues in N-acetyl-beta-D-hexosaminides.</text>
        <dbReference type="EC" id="3.2.1.52"/>
    </reaction>
</comment>
<dbReference type="InterPro" id="IPR036881">
    <property type="entry name" value="Glyco_hydro_3_C_sf"/>
</dbReference>
<evidence type="ECO:0000256" key="6">
    <source>
        <dbReference type="RuleBase" id="RU361161"/>
    </source>
</evidence>
<keyword evidence="5 6" id="KW-0326">Glycosidase</keyword>
<dbReference type="PANTHER" id="PTHR30480:SF13">
    <property type="entry name" value="BETA-HEXOSAMINIDASE"/>
    <property type="match status" value="1"/>
</dbReference>
<dbReference type="EC" id="3.2.1.52" evidence="3"/>
<dbReference type="InterPro" id="IPR050226">
    <property type="entry name" value="NagZ_Beta-hexosaminidase"/>
</dbReference>
<feature type="domain" description="Glycoside hydrolase family 3 N-terminal" evidence="7">
    <location>
        <begin position="3"/>
        <end position="342"/>
    </location>
</feature>